<evidence type="ECO:0000256" key="1">
    <source>
        <dbReference type="SAM" id="SignalP"/>
    </source>
</evidence>
<name>A0AAQ4FB96_AMBAM</name>
<feature type="non-terminal residue" evidence="2">
    <location>
        <position position="59"/>
    </location>
</feature>
<keyword evidence="3" id="KW-1185">Reference proteome</keyword>
<accession>A0AAQ4FB96</accession>
<proteinExistence type="predicted"/>
<feature type="signal peptide" evidence="1">
    <location>
        <begin position="1"/>
        <end position="20"/>
    </location>
</feature>
<reference evidence="2 3" key="1">
    <citation type="journal article" date="2023" name="Arcadia Sci">
        <title>De novo assembly of a long-read Amblyomma americanum tick genome.</title>
        <authorList>
            <person name="Chou S."/>
            <person name="Poskanzer K.E."/>
            <person name="Rollins M."/>
            <person name="Thuy-Boun P.S."/>
        </authorList>
    </citation>
    <scope>NUCLEOTIDE SEQUENCE [LARGE SCALE GENOMIC DNA]</scope>
    <source>
        <strain evidence="2">F_SG_1</strain>
        <tissue evidence="2">Salivary glands</tissue>
    </source>
</reference>
<comment type="caution">
    <text evidence="2">The sequence shown here is derived from an EMBL/GenBank/DDBJ whole genome shotgun (WGS) entry which is preliminary data.</text>
</comment>
<organism evidence="2 3">
    <name type="scientific">Amblyomma americanum</name>
    <name type="common">Lone star tick</name>
    <dbReference type="NCBI Taxonomy" id="6943"/>
    <lineage>
        <taxon>Eukaryota</taxon>
        <taxon>Metazoa</taxon>
        <taxon>Ecdysozoa</taxon>
        <taxon>Arthropoda</taxon>
        <taxon>Chelicerata</taxon>
        <taxon>Arachnida</taxon>
        <taxon>Acari</taxon>
        <taxon>Parasitiformes</taxon>
        <taxon>Ixodida</taxon>
        <taxon>Ixodoidea</taxon>
        <taxon>Ixodidae</taxon>
        <taxon>Amblyomminae</taxon>
        <taxon>Amblyomma</taxon>
    </lineage>
</organism>
<evidence type="ECO:0000313" key="2">
    <source>
        <dbReference type="EMBL" id="KAK8784399.1"/>
    </source>
</evidence>
<evidence type="ECO:0000313" key="3">
    <source>
        <dbReference type="Proteomes" id="UP001321473"/>
    </source>
</evidence>
<protein>
    <recommendedName>
        <fullName evidence="4">Secreted protein</fullName>
    </recommendedName>
</protein>
<keyword evidence="1" id="KW-0732">Signal</keyword>
<sequence>MEKAIAVTIAVLFFAAAVQCKERANCTYNGTEMEDFGYALFRRPCMVVECYDGQVVETR</sequence>
<feature type="chain" id="PRO_5042896476" description="Secreted protein" evidence="1">
    <location>
        <begin position="21"/>
        <end position="59"/>
    </location>
</feature>
<evidence type="ECO:0008006" key="4">
    <source>
        <dbReference type="Google" id="ProtNLM"/>
    </source>
</evidence>
<gene>
    <name evidence="2" type="ORF">V5799_009236</name>
</gene>
<dbReference type="EMBL" id="JARKHS020004604">
    <property type="protein sequence ID" value="KAK8784399.1"/>
    <property type="molecule type" value="Genomic_DNA"/>
</dbReference>
<dbReference type="AlphaFoldDB" id="A0AAQ4FB96"/>
<dbReference type="Proteomes" id="UP001321473">
    <property type="component" value="Unassembled WGS sequence"/>
</dbReference>